<gene>
    <name evidence="9" type="ORF">RR48_00970</name>
</gene>
<dbReference type="Pfam" id="PF03769">
    <property type="entry name" value="Attacin_C"/>
    <property type="match status" value="1"/>
</dbReference>
<accession>A0A0N1IFZ4</accession>
<keyword evidence="7" id="KW-0044">Antibiotic</keyword>
<protein>
    <submittedName>
        <fullName evidence="9">Defense protein 3</fullName>
    </submittedName>
</protein>
<dbReference type="InterPro" id="IPR005521">
    <property type="entry name" value="Attacin_C"/>
</dbReference>
<evidence type="ECO:0000256" key="7">
    <source>
        <dbReference type="ARBA" id="ARBA00023022"/>
    </source>
</evidence>
<dbReference type="InParanoid" id="A0A0N1IFZ4"/>
<evidence type="ECO:0000256" key="6">
    <source>
        <dbReference type="ARBA" id="ARBA00022859"/>
    </source>
</evidence>
<evidence type="ECO:0000313" key="10">
    <source>
        <dbReference type="Proteomes" id="UP000053240"/>
    </source>
</evidence>
<evidence type="ECO:0000256" key="4">
    <source>
        <dbReference type="ARBA" id="ARBA00022529"/>
    </source>
</evidence>
<evidence type="ECO:0000256" key="3">
    <source>
        <dbReference type="ARBA" id="ARBA00022525"/>
    </source>
</evidence>
<evidence type="ECO:0000256" key="1">
    <source>
        <dbReference type="ARBA" id="ARBA00004613"/>
    </source>
</evidence>
<dbReference type="AlphaFoldDB" id="A0A0N1IFZ4"/>
<sequence>MGSICTHYLSFEIFFIKIGAPGATPRVISGKGSITVIDASNNNICCRNWSARPVKYHDYTEDWREVEKYIFSRAGHSAGITASHRPDFGNQVTAAGNLNVLNKGNHKVDVNAFTTKNFPIGPTPNYSVHGAGVNYQYKDIAQVGASVARTPIAQRTDYSISSGLKLHQTPTSSFSANIGASKFDAPYSKGNWTPNAFFHYQKKF</sequence>
<comment type="subcellular location">
    <subcellularLocation>
        <location evidence="1">Secreted</location>
    </subcellularLocation>
</comment>
<evidence type="ECO:0000256" key="5">
    <source>
        <dbReference type="ARBA" id="ARBA00022588"/>
    </source>
</evidence>
<name>A0A0N1IFZ4_PAPMA</name>
<keyword evidence="4" id="KW-0929">Antimicrobial</keyword>
<dbReference type="GO" id="GO:0042742">
    <property type="term" value="P:defense response to bacterium"/>
    <property type="evidence" value="ECO:0007669"/>
    <property type="project" value="UniProtKB-KW"/>
</dbReference>
<proteinExistence type="inferred from homology"/>
<dbReference type="EMBL" id="KQ460610">
    <property type="protein sequence ID" value="KPJ13797.1"/>
    <property type="molecule type" value="Genomic_DNA"/>
</dbReference>
<keyword evidence="10" id="KW-1185">Reference proteome</keyword>
<organism evidence="9 10">
    <name type="scientific">Papilio machaon</name>
    <name type="common">Old World swallowtail butterfly</name>
    <dbReference type="NCBI Taxonomy" id="76193"/>
    <lineage>
        <taxon>Eukaryota</taxon>
        <taxon>Metazoa</taxon>
        <taxon>Ecdysozoa</taxon>
        <taxon>Arthropoda</taxon>
        <taxon>Hexapoda</taxon>
        <taxon>Insecta</taxon>
        <taxon>Pterygota</taxon>
        <taxon>Neoptera</taxon>
        <taxon>Endopterygota</taxon>
        <taxon>Lepidoptera</taxon>
        <taxon>Glossata</taxon>
        <taxon>Ditrysia</taxon>
        <taxon>Papilionoidea</taxon>
        <taxon>Papilionidae</taxon>
        <taxon>Papilioninae</taxon>
        <taxon>Papilio</taxon>
    </lineage>
</organism>
<dbReference type="GO" id="GO:0045087">
    <property type="term" value="P:innate immune response"/>
    <property type="evidence" value="ECO:0007669"/>
    <property type="project" value="UniProtKB-KW"/>
</dbReference>
<reference evidence="9 10" key="1">
    <citation type="journal article" date="2015" name="Nat. Commun.">
        <title>Outbred genome sequencing and CRISPR/Cas9 gene editing in butterflies.</title>
        <authorList>
            <person name="Li X."/>
            <person name="Fan D."/>
            <person name="Zhang W."/>
            <person name="Liu G."/>
            <person name="Zhang L."/>
            <person name="Zhao L."/>
            <person name="Fang X."/>
            <person name="Chen L."/>
            <person name="Dong Y."/>
            <person name="Chen Y."/>
            <person name="Ding Y."/>
            <person name="Zhao R."/>
            <person name="Feng M."/>
            <person name="Zhu Y."/>
            <person name="Feng Y."/>
            <person name="Jiang X."/>
            <person name="Zhu D."/>
            <person name="Xiang H."/>
            <person name="Feng X."/>
            <person name="Li S."/>
            <person name="Wang J."/>
            <person name="Zhang G."/>
            <person name="Kronforst M.R."/>
            <person name="Wang W."/>
        </authorList>
    </citation>
    <scope>NUCLEOTIDE SEQUENCE [LARGE SCALE GENOMIC DNA]</scope>
    <source>
        <strain evidence="9">Ya'a_city_454_Pm</strain>
        <tissue evidence="9">Whole body</tissue>
    </source>
</reference>
<keyword evidence="6" id="KW-0391">Immunity</keyword>
<dbReference type="Proteomes" id="UP000053240">
    <property type="component" value="Unassembled WGS sequence"/>
</dbReference>
<comment type="similarity">
    <text evidence="2">Belongs to the attacin/sarcotoxin-2 family.</text>
</comment>
<keyword evidence="5" id="KW-0399">Innate immunity</keyword>
<keyword evidence="3" id="KW-0964">Secreted</keyword>
<feature type="domain" description="Attacin C-terminal" evidence="8">
    <location>
        <begin position="86"/>
        <end position="204"/>
    </location>
</feature>
<evidence type="ECO:0000259" key="8">
    <source>
        <dbReference type="Pfam" id="PF03769"/>
    </source>
</evidence>
<dbReference type="GO" id="GO:0005576">
    <property type="term" value="C:extracellular region"/>
    <property type="evidence" value="ECO:0007669"/>
    <property type="project" value="UniProtKB-SubCell"/>
</dbReference>
<evidence type="ECO:0000256" key="2">
    <source>
        <dbReference type="ARBA" id="ARBA00007550"/>
    </source>
</evidence>
<evidence type="ECO:0000313" key="9">
    <source>
        <dbReference type="EMBL" id="KPJ13797.1"/>
    </source>
</evidence>